<sequence length="454" mass="52809">MKPCLSFMLSQRVLVFLSTLLILSAILSTAAIARSGGQSFSFSRTSPSPSEPHQPSQPAPDSSHQQPPPQPQPQDQQQSQQQQESHQAPAWLNLPVTIPAPDGPAPPDLAEYKYFHEAGKSHELQHYDIRFFRGEVPYSLHREVLTHLIRAYLKTFSEELKLETWLAHGTLLGWFWNGHNLPWDFDVDVQVTGDVMLQLSLRYNQSVFSYTYESSEEEDRLWDEWGLPIKDKGKKTEQQQQDKGKETDKSKEEGKKDVRRRRTKREGKNKRTRYYYLDINPFATRLDRGFGHNAIDARWIDVATGMYVDITALMERDPKGKPGIISCKNLHHYTPDELFPLRETEFEGVPALVPYDYEKVLGDEYGKKSMVVTEFHGHRFDTNKKEWIKIDESEKKKEKPKHDDKKEQEKKPEGEKKPEADKKPEDEKKPETDDKKPEQAKDEPKMRRRTRIVR</sequence>
<keyword evidence="2" id="KW-0812">Transmembrane</keyword>
<accession>A0ABR3VIV3</accession>
<comment type="caution">
    <text evidence="7">The sequence shown here is derived from an EMBL/GenBank/DDBJ whole genome shotgun (WGS) entry which is preliminary data.</text>
</comment>
<dbReference type="Pfam" id="PF04991">
    <property type="entry name" value="LicD"/>
    <property type="match status" value="2"/>
</dbReference>
<evidence type="ECO:0000313" key="7">
    <source>
        <dbReference type="EMBL" id="KAL1841686.1"/>
    </source>
</evidence>
<dbReference type="InterPro" id="IPR007074">
    <property type="entry name" value="LicD/FKTN/FKRP_NTP_transf"/>
</dbReference>
<evidence type="ECO:0000256" key="2">
    <source>
        <dbReference type="ARBA" id="ARBA00022692"/>
    </source>
</evidence>
<dbReference type="PANTHER" id="PTHR15407">
    <property type="entry name" value="FUKUTIN-RELATED"/>
    <property type="match status" value="1"/>
</dbReference>
<feature type="domain" description="LicD/FKTN/FKRP nucleotidyltransferase" evidence="6">
    <location>
        <begin position="159"/>
        <end position="318"/>
    </location>
</feature>
<feature type="domain" description="LicD/FKTN/FKRP nucleotidyltransferase" evidence="6">
    <location>
        <begin position="328"/>
        <end position="366"/>
    </location>
</feature>
<feature type="compositionally biased region" description="Low complexity" evidence="5">
    <location>
        <begin position="38"/>
        <end position="48"/>
    </location>
</feature>
<dbReference type="PANTHER" id="PTHR15407:SF28">
    <property type="entry name" value="RIBITOL-5-PHOSPHATE TRANSFERASE FKTN"/>
    <property type="match status" value="1"/>
</dbReference>
<name>A0ABR3VIV3_HUMIN</name>
<feature type="region of interest" description="Disordered" evidence="5">
    <location>
        <begin position="233"/>
        <end position="266"/>
    </location>
</feature>
<evidence type="ECO:0000313" key="8">
    <source>
        <dbReference type="Proteomes" id="UP001583172"/>
    </source>
</evidence>
<proteinExistence type="predicted"/>
<keyword evidence="4" id="KW-0472">Membrane</keyword>
<feature type="compositionally biased region" description="Basic and acidic residues" evidence="5">
    <location>
        <begin position="233"/>
        <end position="256"/>
    </location>
</feature>
<feature type="compositionally biased region" description="Pro residues" evidence="5">
    <location>
        <begin position="49"/>
        <end position="58"/>
    </location>
</feature>
<keyword evidence="8" id="KW-1185">Reference proteome</keyword>
<dbReference type="InterPro" id="IPR009644">
    <property type="entry name" value="FKTN/MNN4/W02B3.4-1"/>
</dbReference>
<evidence type="ECO:0000259" key="6">
    <source>
        <dbReference type="Pfam" id="PF04991"/>
    </source>
</evidence>
<evidence type="ECO:0000256" key="1">
    <source>
        <dbReference type="ARBA" id="ARBA00004167"/>
    </source>
</evidence>
<dbReference type="EMBL" id="JAZGSY010000067">
    <property type="protein sequence ID" value="KAL1841686.1"/>
    <property type="molecule type" value="Genomic_DNA"/>
</dbReference>
<keyword evidence="3" id="KW-1133">Transmembrane helix</keyword>
<protein>
    <recommendedName>
        <fullName evidence="6">LicD/FKTN/FKRP nucleotidyltransferase domain-containing protein</fullName>
    </recommendedName>
</protein>
<feature type="region of interest" description="Disordered" evidence="5">
    <location>
        <begin position="38"/>
        <end position="87"/>
    </location>
</feature>
<evidence type="ECO:0000256" key="4">
    <source>
        <dbReference type="ARBA" id="ARBA00023136"/>
    </source>
</evidence>
<comment type="subcellular location">
    <subcellularLocation>
        <location evidence="1">Membrane</location>
        <topology evidence="1">Single-pass membrane protein</topology>
    </subcellularLocation>
</comment>
<feature type="compositionally biased region" description="Basic and acidic residues" evidence="5">
    <location>
        <begin position="391"/>
        <end position="445"/>
    </location>
</feature>
<feature type="region of interest" description="Disordered" evidence="5">
    <location>
        <begin position="391"/>
        <end position="454"/>
    </location>
</feature>
<gene>
    <name evidence="7" type="ORF">VTJ49DRAFT_6725</name>
</gene>
<dbReference type="Proteomes" id="UP001583172">
    <property type="component" value="Unassembled WGS sequence"/>
</dbReference>
<evidence type="ECO:0000256" key="5">
    <source>
        <dbReference type="SAM" id="MobiDB-lite"/>
    </source>
</evidence>
<reference evidence="7 8" key="1">
    <citation type="journal article" date="2024" name="Commun. Biol.">
        <title>Comparative genomic analysis of thermophilic fungi reveals convergent evolutionary adaptations and gene losses.</title>
        <authorList>
            <person name="Steindorff A.S."/>
            <person name="Aguilar-Pontes M.V."/>
            <person name="Robinson A.J."/>
            <person name="Andreopoulos B."/>
            <person name="LaButti K."/>
            <person name="Kuo A."/>
            <person name="Mondo S."/>
            <person name="Riley R."/>
            <person name="Otillar R."/>
            <person name="Haridas S."/>
            <person name="Lipzen A."/>
            <person name="Grimwood J."/>
            <person name="Schmutz J."/>
            <person name="Clum A."/>
            <person name="Reid I.D."/>
            <person name="Moisan M.C."/>
            <person name="Butler G."/>
            <person name="Nguyen T.T.M."/>
            <person name="Dewar K."/>
            <person name="Conant G."/>
            <person name="Drula E."/>
            <person name="Henrissat B."/>
            <person name="Hansel C."/>
            <person name="Singer S."/>
            <person name="Hutchinson M.I."/>
            <person name="de Vries R.P."/>
            <person name="Natvig D.O."/>
            <person name="Powell A.J."/>
            <person name="Tsang A."/>
            <person name="Grigoriev I.V."/>
        </authorList>
    </citation>
    <scope>NUCLEOTIDE SEQUENCE [LARGE SCALE GENOMIC DNA]</scope>
    <source>
        <strain evidence="7 8">CBS 620.91</strain>
    </source>
</reference>
<feature type="compositionally biased region" description="Low complexity" evidence="5">
    <location>
        <begin position="73"/>
        <end position="87"/>
    </location>
</feature>
<evidence type="ECO:0000256" key="3">
    <source>
        <dbReference type="ARBA" id="ARBA00022989"/>
    </source>
</evidence>
<feature type="compositionally biased region" description="Basic residues" evidence="5">
    <location>
        <begin position="257"/>
        <end position="266"/>
    </location>
</feature>
<organism evidence="7 8">
    <name type="scientific">Humicola insolens</name>
    <name type="common">Soft-rot fungus</name>
    <dbReference type="NCBI Taxonomy" id="85995"/>
    <lineage>
        <taxon>Eukaryota</taxon>
        <taxon>Fungi</taxon>
        <taxon>Dikarya</taxon>
        <taxon>Ascomycota</taxon>
        <taxon>Pezizomycotina</taxon>
        <taxon>Sordariomycetes</taxon>
        <taxon>Sordariomycetidae</taxon>
        <taxon>Sordariales</taxon>
        <taxon>Chaetomiaceae</taxon>
        <taxon>Mycothermus</taxon>
    </lineage>
</organism>